<dbReference type="InterPro" id="IPR005719">
    <property type="entry name" value="Dihydroorotate_DH_2"/>
</dbReference>
<evidence type="ECO:0000256" key="9">
    <source>
        <dbReference type="ARBA" id="ARBA00023136"/>
    </source>
</evidence>
<evidence type="ECO:0000256" key="4">
    <source>
        <dbReference type="ARBA" id="ARBA00005359"/>
    </source>
</evidence>
<keyword evidence="11" id="KW-1003">Cell membrane</keyword>
<dbReference type="RefSeq" id="WP_367958554.1">
    <property type="nucleotide sequence ID" value="NZ_JBAKFK010000002.1"/>
</dbReference>
<name>A0ABV3TC56_9GAMM</name>
<dbReference type="Gene3D" id="3.20.20.70">
    <property type="entry name" value="Aldolase class I"/>
    <property type="match status" value="1"/>
</dbReference>
<evidence type="ECO:0000256" key="11">
    <source>
        <dbReference type="HAMAP-Rule" id="MF_00225"/>
    </source>
</evidence>
<dbReference type="InterPro" id="IPR012135">
    <property type="entry name" value="Dihydroorotate_DH_1_2"/>
</dbReference>
<feature type="active site" description="Nucleophile" evidence="11">
    <location>
        <position position="175"/>
    </location>
</feature>
<comment type="function">
    <text evidence="1 11">Catalyzes the conversion of dihydroorotate to orotate with quinone as electron acceptor.</text>
</comment>
<sequence length="342" mass="36466">MYALARQLLFALPPEVAHDIALGGLDLAARLGLARLMPARVADPCSVLGLRFPNRVGLSAGLDKNADHLQGLAAAGFGFLELGTVTPRPQPGNDKPRLFRLPSHRALINRLGFNNNGVDHLVGRVQQTRGRLSTPLGVNIGKNRDTPLEQAADDYCRALNAVHGVADYITVNISSPNTPGLRSLQAGQELMRLLERLLAERDELLAHRDKPLPILVKIAPDLATEALAGLVDTLLECRVDGVIATNTTLSREGVEGARHAEESGGLSGAPLREPSTRVVADIRRRAGPGLPIIGVGGILSGDDALEKIEAGADLVQLYTGFIYRGPGLVREAACALRDHRRG</sequence>
<feature type="binding site" evidence="11">
    <location>
        <position position="139"/>
    </location>
    <ligand>
        <name>FMN</name>
        <dbReference type="ChEBI" id="CHEBI:58210"/>
    </ligand>
</feature>
<evidence type="ECO:0000256" key="8">
    <source>
        <dbReference type="ARBA" id="ARBA00023002"/>
    </source>
</evidence>
<dbReference type="NCBIfam" id="NF003646">
    <property type="entry name" value="PRK05286.1-4"/>
    <property type="match status" value="1"/>
</dbReference>
<feature type="domain" description="Dihydroorotate dehydrogenase catalytic" evidence="12">
    <location>
        <begin position="46"/>
        <end position="331"/>
    </location>
</feature>
<proteinExistence type="inferred from homology"/>
<dbReference type="NCBIfam" id="NF003652">
    <property type="entry name" value="PRK05286.2-5"/>
    <property type="match status" value="1"/>
</dbReference>
<keyword evidence="5 11" id="KW-0285">Flavoprotein</keyword>
<accession>A0ABV3TC56</accession>
<dbReference type="SUPFAM" id="SSF51395">
    <property type="entry name" value="FMN-linked oxidoreductases"/>
    <property type="match status" value="1"/>
</dbReference>
<feature type="binding site" evidence="11">
    <location>
        <position position="297"/>
    </location>
    <ligand>
        <name>FMN</name>
        <dbReference type="ChEBI" id="CHEBI:58210"/>
    </ligand>
</feature>
<comment type="subunit">
    <text evidence="11">Monomer.</text>
</comment>
<comment type="cofactor">
    <cofactor evidence="11">
        <name>FMN</name>
        <dbReference type="ChEBI" id="CHEBI:58210"/>
    </cofactor>
    <text evidence="11">Binds 1 FMN per subunit.</text>
</comment>
<gene>
    <name evidence="11" type="primary">pyrD</name>
    <name evidence="13" type="ORF">V6X73_05675</name>
</gene>
<comment type="caution">
    <text evidence="13">The sequence shown here is derived from an EMBL/GenBank/DDBJ whole genome shotgun (WGS) entry which is preliminary data.</text>
</comment>
<dbReference type="PANTHER" id="PTHR48109:SF4">
    <property type="entry name" value="DIHYDROOROTATE DEHYDROGENASE (QUINONE), MITOCHONDRIAL"/>
    <property type="match status" value="1"/>
</dbReference>
<feature type="binding site" evidence="11">
    <location>
        <position position="172"/>
    </location>
    <ligand>
        <name>FMN</name>
        <dbReference type="ChEBI" id="CHEBI:58210"/>
    </ligand>
</feature>
<evidence type="ECO:0000256" key="1">
    <source>
        <dbReference type="ARBA" id="ARBA00003125"/>
    </source>
</evidence>
<dbReference type="CDD" id="cd04738">
    <property type="entry name" value="DHOD_2_like"/>
    <property type="match status" value="1"/>
</dbReference>
<feature type="binding site" evidence="11">
    <location>
        <position position="177"/>
    </location>
    <ligand>
        <name>substrate</name>
    </ligand>
</feature>
<comment type="similarity">
    <text evidence="4 11">Belongs to the dihydroorotate dehydrogenase family. Type 2 subfamily.</text>
</comment>
<organism evidence="13 14">
    <name type="scientific">Spiribacter pallidus</name>
    <dbReference type="NCBI Taxonomy" id="1987936"/>
    <lineage>
        <taxon>Bacteria</taxon>
        <taxon>Pseudomonadati</taxon>
        <taxon>Pseudomonadota</taxon>
        <taxon>Gammaproteobacteria</taxon>
        <taxon>Chromatiales</taxon>
        <taxon>Ectothiorhodospiraceae</taxon>
        <taxon>Spiribacter</taxon>
    </lineage>
</organism>
<dbReference type="InterPro" id="IPR005720">
    <property type="entry name" value="Dihydroorotate_DH_cat"/>
</dbReference>
<dbReference type="PROSITE" id="PS00912">
    <property type="entry name" value="DHODEHASE_2"/>
    <property type="match status" value="1"/>
</dbReference>
<comment type="pathway">
    <text evidence="3 11">Pyrimidine metabolism; UMP biosynthesis via de novo pathway; orotate from (S)-dihydroorotate (quinone route): step 1/1.</text>
</comment>
<evidence type="ECO:0000313" key="14">
    <source>
        <dbReference type="Proteomes" id="UP001556709"/>
    </source>
</evidence>
<feature type="binding site" evidence="11">
    <location>
        <position position="64"/>
    </location>
    <ligand>
        <name>substrate</name>
    </ligand>
</feature>
<evidence type="ECO:0000256" key="3">
    <source>
        <dbReference type="ARBA" id="ARBA00005161"/>
    </source>
</evidence>
<dbReference type="PIRSF" id="PIRSF000164">
    <property type="entry name" value="DHO_oxidase"/>
    <property type="match status" value="1"/>
</dbReference>
<evidence type="ECO:0000256" key="7">
    <source>
        <dbReference type="ARBA" id="ARBA00022975"/>
    </source>
</evidence>
<feature type="binding site" evidence="11">
    <location>
        <position position="245"/>
    </location>
    <ligand>
        <name>FMN</name>
        <dbReference type="ChEBI" id="CHEBI:58210"/>
    </ligand>
</feature>
<dbReference type="InterPro" id="IPR001295">
    <property type="entry name" value="Dihydroorotate_DH_CS"/>
</dbReference>
<dbReference type="GO" id="GO:0106430">
    <property type="term" value="F:dihydroorotate dehydrogenase (quinone) activity"/>
    <property type="evidence" value="ECO:0007669"/>
    <property type="project" value="UniProtKB-EC"/>
</dbReference>
<dbReference type="PANTHER" id="PTHR48109">
    <property type="entry name" value="DIHYDROOROTATE DEHYDROGENASE (QUINONE), MITOCHONDRIAL-RELATED"/>
    <property type="match status" value="1"/>
</dbReference>
<feature type="binding site" evidence="11">
    <location>
        <begin position="60"/>
        <end position="64"/>
    </location>
    <ligand>
        <name>FMN</name>
        <dbReference type="ChEBI" id="CHEBI:58210"/>
    </ligand>
</feature>
<dbReference type="NCBIfam" id="NF003645">
    <property type="entry name" value="PRK05286.1-2"/>
    <property type="match status" value="1"/>
</dbReference>
<comment type="subcellular location">
    <subcellularLocation>
        <location evidence="11">Cell membrane</location>
        <topology evidence="11">Peripheral membrane protein</topology>
    </subcellularLocation>
    <subcellularLocation>
        <location evidence="2">Membrane</location>
    </subcellularLocation>
</comment>
<keyword evidence="6 11" id="KW-0288">FMN</keyword>
<feature type="binding site" evidence="11">
    <location>
        <position position="172"/>
    </location>
    <ligand>
        <name>substrate</name>
    </ligand>
</feature>
<dbReference type="InterPro" id="IPR050074">
    <property type="entry name" value="DHO_dehydrogenase"/>
</dbReference>
<dbReference type="NCBIfam" id="TIGR01036">
    <property type="entry name" value="pyrD_sub2"/>
    <property type="match status" value="1"/>
</dbReference>
<feature type="binding site" evidence="11">
    <location>
        <begin position="109"/>
        <end position="113"/>
    </location>
    <ligand>
        <name>substrate</name>
    </ligand>
</feature>
<keyword evidence="8 11" id="KW-0560">Oxidoreductase</keyword>
<protein>
    <recommendedName>
        <fullName evidence="11">Dihydroorotate dehydrogenase (quinone)</fullName>
        <ecNumber evidence="11">1.3.5.2</ecNumber>
    </recommendedName>
    <alternativeName>
        <fullName evidence="11">DHOdehase</fullName>
        <shortName evidence="11">DHOD</shortName>
        <shortName evidence="11">DHODase</shortName>
    </alternativeName>
    <alternativeName>
        <fullName evidence="11">Dihydroorotate oxidase</fullName>
    </alternativeName>
</protein>
<feature type="binding site" evidence="11">
    <location>
        <begin position="318"/>
        <end position="319"/>
    </location>
    <ligand>
        <name>FMN</name>
        <dbReference type="ChEBI" id="CHEBI:58210"/>
    </ligand>
</feature>
<evidence type="ECO:0000256" key="5">
    <source>
        <dbReference type="ARBA" id="ARBA00022630"/>
    </source>
</evidence>
<keyword evidence="9 11" id="KW-0472">Membrane</keyword>
<dbReference type="PROSITE" id="PS00911">
    <property type="entry name" value="DHODEHASE_1"/>
    <property type="match status" value="1"/>
</dbReference>
<feature type="binding site" evidence="11">
    <location>
        <begin position="246"/>
        <end position="247"/>
    </location>
    <ligand>
        <name>substrate</name>
    </ligand>
</feature>
<reference evidence="13 14" key="1">
    <citation type="submission" date="2024-02" db="EMBL/GenBank/DDBJ databases">
        <title>New especies of Spiribacter isolated from saline water.</title>
        <authorList>
            <person name="Leon M.J."/>
            <person name="De La Haba R."/>
            <person name="Sanchez-Porro C."/>
            <person name="Ventosa A."/>
        </authorList>
    </citation>
    <scope>NUCLEOTIDE SEQUENCE [LARGE SCALE GENOMIC DNA]</scope>
    <source>
        <strain evidence="14">ag22IC6-390</strain>
    </source>
</reference>
<dbReference type="EC" id="1.3.5.2" evidence="11"/>
<evidence type="ECO:0000256" key="6">
    <source>
        <dbReference type="ARBA" id="ARBA00022643"/>
    </source>
</evidence>
<evidence type="ECO:0000256" key="2">
    <source>
        <dbReference type="ARBA" id="ARBA00004370"/>
    </source>
</evidence>
<evidence type="ECO:0000259" key="12">
    <source>
        <dbReference type="Pfam" id="PF01180"/>
    </source>
</evidence>
<evidence type="ECO:0000313" key="13">
    <source>
        <dbReference type="EMBL" id="MEX0469212.1"/>
    </source>
</evidence>
<feature type="binding site" evidence="11">
    <location>
        <position position="268"/>
    </location>
    <ligand>
        <name>FMN</name>
        <dbReference type="ChEBI" id="CHEBI:58210"/>
    </ligand>
</feature>
<dbReference type="Proteomes" id="UP001556709">
    <property type="component" value="Unassembled WGS sequence"/>
</dbReference>
<comment type="catalytic activity">
    <reaction evidence="10 11">
        <text>(S)-dihydroorotate + a quinone = orotate + a quinol</text>
        <dbReference type="Rhea" id="RHEA:30187"/>
        <dbReference type="ChEBI" id="CHEBI:24646"/>
        <dbReference type="ChEBI" id="CHEBI:30839"/>
        <dbReference type="ChEBI" id="CHEBI:30864"/>
        <dbReference type="ChEBI" id="CHEBI:132124"/>
        <dbReference type="EC" id="1.3.5.2"/>
    </reaction>
</comment>
<keyword evidence="14" id="KW-1185">Reference proteome</keyword>
<evidence type="ECO:0000256" key="10">
    <source>
        <dbReference type="ARBA" id="ARBA00048639"/>
    </source>
</evidence>
<dbReference type="HAMAP" id="MF_00225">
    <property type="entry name" value="DHO_dh_type2"/>
    <property type="match status" value="1"/>
</dbReference>
<feature type="binding site" evidence="11">
    <location>
        <position position="84"/>
    </location>
    <ligand>
        <name>FMN</name>
        <dbReference type="ChEBI" id="CHEBI:58210"/>
    </ligand>
</feature>
<keyword evidence="7 11" id="KW-0665">Pyrimidine biosynthesis</keyword>
<dbReference type="EMBL" id="JBAKFM010000002">
    <property type="protein sequence ID" value="MEX0469212.1"/>
    <property type="molecule type" value="Genomic_DNA"/>
</dbReference>
<feature type="binding site" evidence="11">
    <location>
        <position position="217"/>
    </location>
    <ligand>
        <name>FMN</name>
        <dbReference type="ChEBI" id="CHEBI:58210"/>
    </ligand>
</feature>
<dbReference type="InterPro" id="IPR013785">
    <property type="entry name" value="Aldolase_TIM"/>
</dbReference>
<dbReference type="Pfam" id="PF01180">
    <property type="entry name" value="DHO_dh"/>
    <property type="match status" value="1"/>
</dbReference>